<dbReference type="EnsemblMetazoa" id="ADAC004173-RA">
    <property type="protein sequence ID" value="ADAC004173-PA"/>
    <property type="gene ID" value="ADAC004173"/>
</dbReference>
<dbReference type="Pfam" id="PF13855">
    <property type="entry name" value="LRR_8"/>
    <property type="match status" value="3"/>
</dbReference>
<evidence type="ECO:0000313" key="9">
    <source>
        <dbReference type="Proteomes" id="UP000000673"/>
    </source>
</evidence>
<keyword evidence="6" id="KW-1133">Transmembrane helix</keyword>
<feature type="transmembrane region" description="Helical" evidence="6">
    <location>
        <begin position="516"/>
        <end position="541"/>
    </location>
</feature>
<keyword evidence="2" id="KW-0732">Signal</keyword>
<dbReference type="STRING" id="43151.W5JI73"/>
<reference evidence="7 9" key="1">
    <citation type="journal article" date="2010" name="BMC Genomics">
        <title>Combination of measures distinguishes pre-miRNAs from other stem-loops in the genome of the newly sequenced Anopheles darlingi.</title>
        <authorList>
            <person name="Mendes N.D."/>
            <person name="Freitas A.T."/>
            <person name="Vasconcelos A.T."/>
            <person name="Sagot M.F."/>
        </authorList>
    </citation>
    <scope>NUCLEOTIDE SEQUENCE</scope>
</reference>
<dbReference type="HOGENOM" id="CLU_329615_0_0_1"/>
<proteinExistence type="predicted"/>
<dbReference type="Proteomes" id="UP000000673">
    <property type="component" value="Unassembled WGS sequence"/>
</dbReference>
<dbReference type="PANTHER" id="PTHR24366">
    <property type="entry name" value="IG(IMMUNOGLOBULIN) AND LRR(LEUCINE RICH REPEAT) DOMAINS"/>
    <property type="match status" value="1"/>
</dbReference>
<dbReference type="InterPro" id="IPR032675">
    <property type="entry name" value="LRR_dom_sf"/>
</dbReference>
<reference evidence="8" key="4">
    <citation type="submission" date="2015-06" db="UniProtKB">
        <authorList>
            <consortium name="EnsemblMetazoa"/>
        </authorList>
    </citation>
    <scope>IDENTIFICATION</scope>
</reference>
<dbReference type="VEuPathDB" id="VectorBase:ADAR2_000393"/>
<feature type="region of interest" description="Disordered" evidence="5">
    <location>
        <begin position="667"/>
        <end position="751"/>
    </location>
</feature>
<gene>
    <name evidence="7" type="ORF">AND_004173</name>
</gene>
<dbReference type="FunFam" id="3.80.10.10:FF:000770">
    <property type="entry name" value="Uncharacterized protein"/>
    <property type="match status" value="1"/>
</dbReference>
<name>W5JI73_ANODA</name>
<keyword evidence="6" id="KW-0812">Transmembrane</keyword>
<dbReference type="VEuPathDB" id="VectorBase:ADAC004173"/>
<keyword evidence="6" id="KW-0472">Membrane</keyword>
<dbReference type="InterPro" id="IPR003591">
    <property type="entry name" value="Leu-rich_rpt_typical-subtyp"/>
</dbReference>
<evidence type="ECO:0000313" key="7">
    <source>
        <dbReference type="EMBL" id="ETN64092.1"/>
    </source>
</evidence>
<reference evidence="7" key="2">
    <citation type="submission" date="2010-05" db="EMBL/GenBank/DDBJ databases">
        <authorList>
            <person name="Almeida L.G."/>
            <person name="Nicolas M.F."/>
            <person name="Souza R.C."/>
            <person name="Vasconcelos A.T.R."/>
        </authorList>
    </citation>
    <scope>NUCLEOTIDE SEQUENCE</scope>
</reference>
<dbReference type="PROSITE" id="PS51450">
    <property type="entry name" value="LRR"/>
    <property type="match status" value="1"/>
</dbReference>
<dbReference type="SUPFAM" id="SSF52058">
    <property type="entry name" value="L domain-like"/>
    <property type="match status" value="1"/>
</dbReference>
<evidence type="ECO:0000313" key="8">
    <source>
        <dbReference type="EnsemblMetazoa" id="ADAC004173-PA"/>
    </source>
</evidence>
<keyword evidence="1" id="KW-0433">Leucine-rich repeat</keyword>
<protein>
    <submittedName>
        <fullName evidence="7">Tartan</fullName>
    </submittedName>
</protein>
<dbReference type="PANTHER" id="PTHR24366:SF96">
    <property type="entry name" value="LEUCINE RICH REPEAT CONTAINING 53"/>
    <property type="match status" value="1"/>
</dbReference>
<keyword evidence="4" id="KW-0325">Glycoprotein</keyword>
<keyword evidence="3" id="KW-0677">Repeat</keyword>
<dbReference type="eggNOG" id="KOG0619">
    <property type="taxonomic scope" value="Eukaryota"/>
</dbReference>
<evidence type="ECO:0000256" key="4">
    <source>
        <dbReference type="ARBA" id="ARBA00023180"/>
    </source>
</evidence>
<organism evidence="7">
    <name type="scientific">Anopheles darlingi</name>
    <name type="common">Mosquito</name>
    <dbReference type="NCBI Taxonomy" id="43151"/>
    <lineage>
        <taxon>Eukaryota</taxon>
        <taxon>Metazoa</taxon>
        <taxon>Ecdysozoa</taxon>
        <taxon>Arthropoda</taxon>
        <taxon>Hexapoda</taxon>
        <taxon>Insecta</taxon>
        <taxon>Pterygota</taxon>
        <taxon>Neoptera</taxon>
        <taxon>Endopterygota</taxon>
        <taxon>Diptera</taxon>
        <taxon>Nematocera</taxon>
        <taxon>Culicoidea</taxon>
        <taxon>Culicidae</taxon>
        <taxon>Anophelinae</taxon>
        <taxon>Anopheles</taxon>
    </lineage>
</organism>
<evidence type="ECO:0000256" key="3">
    <source>
        <dbReference type="ARBA" id="ARBA00022737"/>
    </source>
</evidence>
<feature type="compositionally biased region" description="Polar residues" evidence="5">
    <location>
        <begin position="719"/>
        <end position="737"/>
    </location>
</feature>
<keyword evidence="9" id="KW-1185">Reference proteome</keyword>
<evidence type="ECO:0000256" key="6">
    <source>
        <dbReference type="SAM" id="Phobius"/>
    </source>
</evidence>
<accession>W5JI73</accession>
<evidence type="ECO:0000256" key="5">
    <source>
        <dbReference type="SAM" id="MobiDB-lite"/>
    </source>
</evidence>
<feature type="region of interest" description="Disordered" evidence="5">
    <location>
        <begin position="810"/>
        <end position="836"/>
    </location>
</feature>
<dbReference type="InterPro" id="IPR001611">
    <property type="entry name" value="Leu-rich_rpt"/>
</dbReference>
<dbReference type="EMBL" id="ADMH02001106">
    <property type="protein sequence ID" value="ETN64092.1"/>
    <property type="molecule type" value="Genomic_DNA"/>
</dbReference>
<feature type="compositionally biased region" description="Basic residues" evidence="5">
    <location>
        <begin position="692"/>
        <end position="714"/>
    </location>
</feature>
<dbReference type="SMART" id="SM00369">
    <property type="entry name" value="LRR_TYP"/>
    <property type="match status" value="10"/>
</dbReference>
<dbReference type="AlphaFoldDB" id="W5JI73"/>
<dbReference type="OMA" id="DSDHYEN"/>
<dbReference type="Gene3D" id="3.80.10.10">
    <property type="entry name" value="Ribonuclease Inhibitor"/>
    <property type="match status" value="3"/>
</dbReference>
<evidence type="ECO:0000256" key="2">
    <source>
        <dbReference type="ARBA" id="ARBA00022729"/>
    </source>
</evidence>
<reference evidence="7" key="3">
    <citation type="journal article" date="2013" name="Nucleic Acids Res.">
        <title>The genome of Anopheles darlingi, the main neotropical malaria vector.</title>
        <authorList>
            <person name="Marinotti O."/>
            <person name="Cerqueira G.C."/>
            <person name="de Almeida L.G."/>
            <person name="Ferro M.I."/>
            <person name="Loreto E.L."/>
            <person name="Zaha A."/>
            <person name="Teixeira S.M."/>
            <person name="Wespiser A.R."/>
            <person name="Almeida E Silva A."/>
            <person name="Schlindwein A.D."/>
            <person name="Pacheco A.C."/>
            <person name="Silva A.L."/>
            <person name="Graveley B.R."/>
            <person name="Walenz B.P."/>
            <person name="Lima Bde A."/>
            <person name="Ribeiro C.A."/>
            <person name="Nunes-Silva C.G."/>
            <person name="de Carvalho C.R."/>
            <person name="Soares C.M."/>
            <person name="de Menezes C.B."/>
            <person name="Matiolli C."/>
            <person name="Caffrey D."/>
            <person name="Araujo D.A."/>
            <person name="de Oliveira D.M."/>
            <person name="Golenbock D."/>
            <person name="Grisard E.C."/>
            <person name="Fantinatti-Garboggini F."/>
            <person name="de Carvalho F.M."/>
            <person name="Barcellos F.G."/>
            <person name="Prosdocimi F."/>
            <person name="May G."/>
            <person name="Azevedo Junior G.M."/>
            <person name="Guimaraes G.M."/>
            <person name="Goldman G.H."/>
            <person name="Padilha I.Q."/>
            <person name="Batista Jda S."/>
            <person name="Ferro J.A."/>
            <person name="Ribeiro J.M."/>
            <person name="Fietto J.L."/>
            <person name="Dabbas K.M."/>
            <person name="Cerdeira L."/>
            <person name="Agnez-Lima L.F."/>
            <person name="Brocchi M."/>
            <person name="de Carvalho M.O."/>
            <person name="Teixeira Mde M."/>
            <person name="Diniz Maia Mde M."/>
            <person name="Goldman M.H."/>
            <person name="Cruz Schneider M.P."/>
            <person name="Felipe M.S."/>
            <person name="Hungria M."/>
            <person name="Nicolas M.F."/>
            <person name="Pereira M."/>
            <person name="Montes M.A."/>
            <person name="Cantao M.E."/>
            <person name="Vincentz M."/>
            <person name="Rafael M.S."/>
            <person name="Silverman N."/>
            <person name="Stoco P.H."/>
            <person name="Souza R.C."/>
            <person name="Vicentini R."/>
            <person name="Gazzinelli R.T."/>
            <person name="Neves Rde O."/>
            <person name="Silva R."/>
            <person name="Astolfi-Filho S."/>
            <person name="Maciel T.E."/>
            <person name="Urmenyi T.P."/>
            <person name="Tadei W.P."/>
            <person name="Camargo E.P."/>
            <person name="de Vasconcelos A.T."/>
        </authorList>
    </citation>
    <scope>NUCLEOTIDE SEQUENCE</scope>
</reference>
<feature type="compositionally biased region" description="Low complexity" evidence="5">
    <location>
        <begin position="813"/>
        <end position="831"/>
    </location>
</feature>
<evidence type="ECO:0000256" key="1">
    <source>
        <dbReference type="ARBA" id="ARBA00022614"/>
    </source>
</evidence>
<sequence>MTTSVAAVRSSSGRTDARWTRYRHRSSLLVATTTTTLLLLVVLLGLPTATDAFCPSLCTCESDRYLRTACINASLEVVPIQLNPDVRYINLTANQITNVHFTLSFYYQLESLDLSHNRIDTLGSKNFEAQEKLRTLNVSHNVLQSLAKDAFRGLKRLELLQLSDNQLEQIHPTAFGTLVSLRRLELRNNRLVSFEYGVLKPLTALETLLLDNNQLLEVPYEGNLEHLRSLAHLELSTNLIEFVGNDSFGALRELRTLRLAGNVLMELDHGAFQGLTALQLIDLADNNLTTIPTVQLSKLYNLTTLTLSGNSFVRLPAVAFRNLFQLRELHLDRLDRLEHIDTSHTPQDDAIAGAASLKVPTEMPTNKMSRKIAFIDNTHLQVLTLDDNPSFESLPVRLFHGNPHLIDISMRRNALLTLDAVQFPLDRLQRLKLAGNPLVCNCTIRWLWRLVTGTIDEDDEDDADGVAFLGRPSPDSNITTVLLLDKDEIGCDLNEDGLVTRRTLRNMSESDINCPAHLATVLSVLLALVLLLLGAGAVLVYRRRARERKKILQERKNVHERIVPQKVDKLELERYLAQQVLSNDYRELRPAAGCADLPVRYDLKYPDQTAHQTTVEQPMPMPAAGDADSDHYENIDYLQHQRVLGNGSATIGTASITNPFHQLQQLQQQQQQHPYHYTHHHGRSIPATTMQHHPHKYAHQNHHHHQHHHQLHPQHTHDVGQQSMTKVTNTLPASSTPNHHHHQQQQQHTAAQSQQLFAQLLHLRALLALCARAAGVMMRQMSHRRCREAINNGKASKKMTSTKLRMATVGGPEANSCEHSSSSSAQDSHSNLNQPKTNINQHARYRANPTPNSGLSLVVIAQRRIGFDVMG</sequence>
<dbReference type="FunCoup" id="W5JI73">
    <property type="interactions" value="1"/>
</dbReference>